<name>A0A382D5Q0_9ZZZZ</name>
<proteinExistence type="predicted"/>
<reference evidence="1" key="1">
    <citation type="submission" date="2018-05" db="EMBL/GenBank/DDBJ databases">
        <authorList>
            <person name="Lanie J.A."/>
            <person name="Ng W.-L."/>
            <person name="Kazmierczak K.M."/>
            <person name="Andrzejewski T.M."/>
            <person name="Davidsen T.M."/>
            <person name="Wayne K.J."/>
            <person name="Tettelin H."/>
            <person name="Glass J.I."/>
            <person name="Rusch D."/>
            <person name="Podicherti R."/>
            <person name="Tsui H.-C.T."/>
            <person name="Winkler M.E."/>
        </authorList>
    </citation>
    <scope>NUCLEOTIDE SEQUENCE</scope>
</reference>
<sequence>MLPPGFEPGIIGLRSQYAWPDYTTGAYRNKDKSQFKAITFCLRSNFKNLIIIYIEW</sequence>
<evidence type="ECO:0000313" key="1">
    <source>
        <dbReference type="EMBL" id="SVB33362.1"/>
    </source>
</evidence>
<protein>
    <submittedName>
        <fullName evidence="1">Uncharacterized protein</fullName>
    </submittedName>
</protein>
<organism evidence="1">
    <name type="scientific">marine metagenome</name>
    <dbReference type="NCBI Taxonomy" id="408172"/>
    <lineage>
        <taxon>unclassified sequences</taxon>
        <taxon>metagenomes</taxon>
        <taxon>ecological metagenomes</taxon>
    </lineage>
</organism>
<dbReference type="EMBL" id="UINC01037612">
    <property type="protein sequence ID" value="SVB33362.1"/>
    <property type="molecule type" value="Genomic_DNA"/>
</dbReference>
<dbReference type="AlphaFoldDB" id="A0A382D5Q0"/>
<accession>A0A382D5Q0</accession>
<gene>
    <name evidence="1" type="ORF">METZ01_LOCUS186216</name>
</gene>